<proteinExistence type="predicted"/>
<comment type="caution">
    <text evidence="2">The sequence shown here is derived from an EMBL/GenBank/DDBJ whole genome shotgun (WGS) entry which is preliminary data.</text>
</comment>
<feature type="compositionally biased region" description="Polar residues" evidence="1">
    <location>
        <begin position="150"/>
        <end position="159"/>
    </location>
</feature>
<evidence type="ECO:0000256" key="1">
    <source>
        <dbReference type="SAM" id="MobiDB-lite"/>
    </source>
</evidence>
<feature type="region of interest" description="Disordered" evidence="1">
    <location>
        <begin position="24"/>
        <end position="99"/>
    </location>
</feature>
<evidence type="ECO:0000313" key="2">
    <source>
        <dbReference type="EMBL" id="KAF5678481.1"/>
    </source>
</evidence>
<gene>
    <name evidence="2" type="ORF">FHETE_1199</name>
</gene>
<feature type="compositionally biased region" description="Basic and acidic residues" evidence="1">
    <location>
        <begin position="308"/>
        <end position="319"/>
    </location>
</feature>
<feature type="region of interest" description="Disordered" evidence="1">
    <location>
        <begin position="129"/>
        <end position="162"/>
    </location>
</feature>
<dbReference type="OrthoDB" id="5100353at2759"/>
<evidence type="ECO:0000313" key="3">
    <source>
        <dbReference type="Proteomes" id="UP000567885"/>
    </source>
</evidence>
<feature type="compositionally biased region" description="Basic residues" evidence="1">
    <location>
        <begin position="30"/>
        <end position="41"/>
    </location>
</feature>
<dbReference type="AlphaFoldDB" id="A0A8H5X051"/>
<reference evidence="2 3" key="1">
    <citation type="submission" date="2020-05" db="EMBL/GenBank/DDBJ databases">
        <title>Identification and distribution of gene clusters putatively required for synthesis of sphingolipid metabolism inhibitors in phylogenetically diverse species of the filamentous fungus Fusarium.</title>
        <authorList>
            <person name="Kim H.-S."/>
            <person name="Busman M."/>
            <person name="Brown D.W."/>
            <person name="Divon H."/>
            <person name="Uhlig S."/>
            <person name="Proctor R.H."/>
        </authorList>
    </citation>
    <scope>NUCLEOTIDE SEQUENCE [LARGE SCALE GENOMIC DNA]</scope>
    <source>
        <strain evidence="2 3">NRRL 20693</strain>
    </source>
</reference>
<accession>A0A8H5X051</accession>
<protein>
    <submittedName>
        <fullName evidence="2">Uncharacterized protein</fullName>
    </submittedName>
</protein>
<keyword evidence="3" id="KW-1185">Reference proteome</keyword>
<dbReference type="EMBL" id="JAAGWQ010000018">
    <property type="protein sequence ID" value="KAF5678481.1"/>
    <property type="molecule type" value="Genomic_DNA"/>
</dbReference>
<feature type="compositionally biased region" description="Low complexity" evidence="1">
    <location>
        <begin position="43"/>
        <end position="57"/>
    </location>
</feature>
<feature type="compositionally biased region" description="Basic and acidic residues" evidence="1">
    <location>
        <begin position="129"/>
        <end position="149"/>
    </location>
</feature>
<name>A0A8H5X051_FUSHE</name>
<dbReference type="Proteomes" id="UP000567885">
    <property type="component" value="Unassembled WGS sequence"/>
</dbReference>
<sequence length="327" mass="36275">MPNSNRSHHKSVGFLDALGMWTMGSESSRRSSRHGSRHGSRRQGGTSSTGSTAISRAARLDNAPSGLHRTASQWRQYADVPPGENYGPEDGDCDCAGCHEDEGPQPRVLELDPQSDRFRSAWPHSEVTEATRARRAADRRVSRLNRTVDETASTDSSGSRLRHQVSYDANNDALFANLPRSERGRQAGEIIVHRQQGQEGLDAEVYEQREMYLQPVRNSRVYSDLHEVPPVPQDGFDVWPSALTINPTPQERLSRIQSWQDGVPENSIPEAPMFGGSNAPTIWPGPRSGEYAGSVIPDDSLTEVMRRQLRGRDLGDSRAGDGYGRRY</sequence>
<feature type="region of interest" description="Disordered" evidence="1">
    <location>
        <begin position="308"/>
        <end position="327"/>
    </location>
</feature>
<organism evidence="2 3">
    <name type="scientific">Fusarium heterosporum</name>
    <dbReference type="NCBI Taxonomy" id="42747"/>
    <lineage>
        <taxon>Eukaryota</taxon>
        <taxon>Fungi</taxon>
        <taxon>Dikarya</taxon>
        <taxon>Ascomycota</taxon>
        <taxon>Pezizomycotina</taxon>
        <taxon>Sordariomycetes</taxon>
        <taxon>Hypocreomycetidae</taxon>
        <taxon>Hypocreales</taxon>
        <taxon>Nectriaceae</taxon>
        <taxon>Fusarium</taxon>
        <taxon>Fusarium heterosporum species complex</taxon>
    </lineage>
</organism>